<keyword evidence="1" id="KW-1133">Transmembrane helix</keyword>
<dbReference type="RefSeq" id="WP_183490444.1">
    <property type="nucleotide sequence ID" value="NZ_JBHUOV010000010.1"/>
</dbReference>
<protein>
    <recommendedName>
        <fullName evidence="4">Lipoprotein</fullName>
    </recommendedName>
</protein>
<comment type="caution">
    <text evidence="2">The sequence shown here is derived from an EMBL/GenBank/DDBJ whole genome shotgun (WGS) entry which is preliminary data.</text>
</comment>
<sequence>MKLKNYFFIILLSIILVSCFFGNNPSSSKKITKDFWLNWFEFTTDRHILFSFSDNGDVGNIVVENTVYAVGFNDDFIIAKQHPIINTDNIGKPVPNLEITNYIIIDIRNHESGNSNSFDVHNLNKNGYLLMRKSLEVPDDLTFSFFNTEFNK</sequence>
<organism evidence="2 3">
    <name type="scientific">Lacinutrix iliipiscaria</name>
    <dbReference type="NCBI Taxonomy" id="1230532"/>
    <lineage>
        <taxon>Bacteria</taxon>
        <taxon>Pseudomonadati</taxon>
        <taxon>Bacteroidota</taxon>
        <taxon>Flavobacteriia</taxon>
        <taxon>Flavobacteriales</taxon>
        <taxon>Flavobacteriaceae</taxon>
        <taxon>Lacinutrix</taxon>
    </lineage>
</organism>
<reference evidence="3" key="1">
    <citation type="journal article" date="2019" name="Int. J. Syst. Evol. Microbiol.">
        <title>The Global Catalogue of Microorganisms (GCM) 10K type strain sequencing project: providing services to taxonomists for standard genome sequencing and annotation.</title>
        <authorList>
            <consortium name="The Broad Institute Genomics Platform"/>
            <consortium name="The Broad Institute Genome Sequencing Center for Infectious Disease"/>
            <person name="Wu L."/>
            <person name="Ma J."/>
        </authorList>
    </citation>
    <scope>NUCLEOTIDE SEQUENCE [LARGE SCALE GENOMIC DNA]</scope>
    <source>
        <strain evidence="3">KCTC 32141</strain>
    </source>
</reference>
<keyword evidence="1" id="KW-0472">Membrane</keyword>
<evidence type="ECO:0000313" key="2">
    <source>
        <dbReference type="EMBL" id="MFD2824457.1"/>
    </source>
</evidence>
<evidence type="ECO:0008006" key="4">
    <source>
        <dbReference type="Google" id="ProtNLM"/>
    </source>
</evidence>
<keyword evidence="1" id="KW-0812">Transmembrane</keyword>
<gene>
    <name evidence="2" type="ORF">ACFS5M_12315</name>
</gene>
<dbReference type="EMBL" id="JBHUOV010000010">
    <property type="protein sequence ID" value="MFD2824457.1"/>
    <property type="molecule type" value="Genomic_DNA"/>
</dbReference>
<name>A0ABW5WP45_9FLAO</name>
<evidence type="ECO:0000313" key="3">
    <source>
        <dbReference type="Proteomes" id="UP001597533"/>
    </source>
</evidence>
<accession>A0ABW5WP45</accession>
<dbReference type="PROSITE" id="PS51257">
    <property type="entry name" value="PROKAR_LIPOPROTEIN"/>
    <property type="match status" value="1"/>
</dbReference>
<dbReference type="Proteomes" id="UP001597533">
    <property type="component" value="Unassembled WGS sequence"/>
</dbReference>
<feature type="transmembrane region" description="Helical" evidence="1">
    <location>
        <begin position="6"/>
        <end position="23"/>
    </location>
</feature>
<evidence type="ECO:0000256" key="1">
    <source>
        <dbReference type="SAM" id="Phobius"/>
    </source>
</evidence>
<keyword evidence="3" id="KW-1185">Reference proteome</keyword>
<proteinExistence type="predicted"/>